<evidence type="ECO:0000256" key="2">
    <source>
        <dbReference type="ARBA" id="ARBA00022729"/>
    </source>
</evidence>
<protein>
    <recommendedName>
        <fullName evidence="9">Beta-glucosidase</fullName>
    </recommendedName>
</protein>
<dbReference type="GO" id="GO:0005975">
    <property type="term" value="P:carbohydrate metabolic process"/>
    <property type="evidence" value="ECO:0007669"/>
    <property type="project" value="InterPro"/>
</dbReference>
<proteinExistence type="inferred from homology"/>
<dbReference type="FunFam" id="3.20.20.80:FF:000069">
    <property type="entry name" value="Beta-glucosidase 1"/>
    <property type="match status" value="1"/>
</dbReference>
<evidence type="ECO:0000256" key="4">
    <source>
        <dbReference type="ARBA" id="ARBA00023180"/>
    </source>
</evidence>
<evidence type="ECO:0008006" key="9">
    <source>
        <dbReference type="Google" id="ProtNLM"/>
    </source>
</evidence>
<organism evidence="7 8">
    <name type="scientific">Papaver nudicaule</name>
    <name type="common">Iceland poppy</name>
    <dbReference type="NCBI Taxonomy" id="74823"/>
    <lineage>
        <taxon>Eukaryota</taxon>
        <taxon>Viridiplantae</taxon>
        <taxon>Streptophyta</taxon>
        <taxon>Embryophyta</taxon>
        <taxon>Tracheophyta</taxon>
        <taxon>Spermatophyta</taxon>
        <taxon>Magnoliopsida</taxon>
        <taxon>Ranunculales</taxon>
        <taxon>Papaveraceae</taxon>
        <taxon>Papaveroideae</taxon>
        <taxon>Papaver</taxon>
    </lineage>
</organism>
<dbReference type="InterPro" id="IPR001360">
    <property type="entry name" value="Glyco_hydro_1"/>
</dbReference>
<keyword evidence="8" id="KW-1185">Reference proteome</keyword>
<comment type="caution">
    <text evidence="7">The sequence shown here is derived from an EMBL/GenBank/DDBJ whole genome shotgun (WGS) entry which is preliminary data.</text>
</comment>
<evidence type="ECO:0000256" key="3">
    <source>
        <dbReference type="ARBA" id="ARBA00022801"/>
    </source>
</evidence>
<gene>
    <name evidence="7" type="ORF">MKW94_018107</name>
</gene>
<dbReference type="PRINTS" id="PR00131">
    <property type="entry name" value="GLHYDRLASE1"/>
</dbReference>
<dbReference type="GO" id="GO:0008422">
    <property type="term" value="F:beta-glucosidase activity"/>
    <property type="evidence" value="ECO:0007669"/>
    <property type="project" value="TreeGrafter"/>
</dbReference>
<evidence type="ECO:0000256" key="6">
    <source>
        <dbReference type="SAM" id="SignalP"/>
    </source>
</evidence>
<dbReference type="Pfam" id="PF00232">
    <property type="entry name" value="Glyco_hydro_1"/>
    <property type="match status" value="1"/>
</dbReference>
<dbReference type="SUPFAM" id="SSF51445">
    <property type="entry name" value="(Trans)glycosidases"/>
    <property type="match status" value="1"/>
</dbReference>
<dbReference type="PROSITE" id="PS00653">
    <property type="entry name" value="GLYCOSYL_HYDROL_F1_2"/>
    <property type="match status" value="1"/>
</dbReference>
<keyword evidence="2 6" id="KW-0732">Signal</keyword>
<dbReference type="EMBL" id="JAJJMA010109913">
    <property type="protein sequence ID" value="MCL7031217.1"/>
    <property type="molecule type" value="Genomic_DNA"/>
</dbReference>
<keyword evidence="3" id="KW-0378">Hydrolase</keyword>
<reference evidence="7" key="1">
    <citation type="submission" date="2022-03" db="EMBL/GenBank/DDBJ databases">
        <title>A functionally conserved STORR gene fusion in Papaver species that diverged 16.8 million years ago.</title>
        <authorList>
            <person name="Catania T."/>
        </authorList>
    </citation>
    <scope>NUCLEOTIDE SEQUENCE</scope>
    <source>
        <strain evidence="7">S-191538</strain>
    </source>
</reference>
<evidence type="ECO:0000313" key="7">
    <source>
        <dbReference type="EMBL" id="MCL7031217.1"/>
    </source>
</evidence>
<sequence length="530" mass="59421">MKTVLCTFSPFWSPAVLLHVLLVSSLEVCSGQTENGLFSRNSFPPNFIFGSGSSAYQVEGAAYEDGRTPSTWDTFTHAGKMLDKSNGDIAADQYHKYKEDVRLMVDTGLEAYRFSISWPRLIPNGRGPVNPKGLEYYNNLINELISHGIQAHVTLFHYDLPQSLEDEYGGWLSRKIVKDYTAYANVCFREFGDRVSTWTTINEANVFVLGSYNLGLFPPQRCSPPFGAINCTSGNSTTEPYIAAHNILLAHASAARLYKNKYQAIQKGITGISLLSYGFSPLTNSTEDIAAAQRANDFYMGWFANPLIFGDYPESMKRNVGSKLPSFTPYEAKLVKDSSDFFGVNHYVSFDIKDYPESLKIQQRDFSMDMAIEAVSDWSSQAKGAGLPDVFPITPSRLQRDLEYFKQVYGNPPVYIHESGQRSLRAAREASINDTSRVNYLKGYIGGLLDALRNGSNTRGYFTWSFLDSFELLHGYTSNYGLYYIDLINDPELKRYPKLSAHWYSNFLQGGNKRASAISPPAEAISHFSQ</sequence>
<dbReference type="InterPro" id="IPR033132">
    <property type="entry name" value="GH_1_N_CS"/>
</dbReference>
<keyword evidence="4" id="KW-0325">Glycoprotein</keyword>
<evidence type="ECO:0000256" key="1">
    <source>
        <dbReference type="ARBA" id="ARBA00010838"/>
    </source>
</evidence>
<name>A0AA41V447_PAPNU</name>
<dbReference type="Gene3D" id="3.20.20.80">
    <property type="entry name" value="Glycosidases"/>
    <property type="match status" value="1"/>
</dbReference>
<feature type="chain" id="PRO_5041400927" description="Beta-glucosidase" evidence="6">
    <location>
        <begin position="32"/>
        <end position="530"/>
    </location>
</feature>
<dbReference type="InterPro" id="IPR017853">
    <property type="entry name" value="GH"/>
</dbReference>
<dbReference type="AlphaFoldDB" id="A0AA41V447"/>
<dbReference type="PANTHER" id="PTHR10353">
    <property type="entry name" value="GLYCOSYL HYDROLASE"/>
    <property type="match status" value="1"/>
</dbReference>
<evidence type="ECO:0000313" key="8">
    <source>
        <dbReference type="Proteomes" id="UP001177140"/>
    </source>
</evidence>
<evidence type="ECO:0000256" key="5">
    <source>
        <dbReference type="RuleBase" id="RU003690"/>
    </source>
</evidence>
<dbReference type="PANTHER" id="PTHR10353:SF29">
    <property type="entry name" value="BETA-GLUCOSIDASE 11"/>
    <property type="match status" value="1"/>
</dbReference>
<feature type="signal peptide" evidence="6">
    <location>
        <begin position="1"/>
        <end position="31"/>
    </location>
</feature>
<accession>A0AA41V447</accession>
<comment type="similarity">
    <text evidence="1 5">Belongs to the glycosyl hydrolase 1 family.</text>
</comment>
<dbReference type="Proteomes" id="UP001177140">
    <property type="component" value="Unassembled WGS sequence"/>
</dbReference>